<organism evidence="1">
    <name type="scientific">Arundo donax</name>
    <name type="common">Giant reed</name>
    <name type="synonym">Donax arundinaceus</name>
    <dbReference type="NCBI Taxonomy" id="35708"/>
    <lineage>
        <taxon>Eukaryota</taxon>
        <taxon>Viridiplantae</taxon>
        <taxon>Streptophyta</taxon>
        <taxon>Embryophyta</taxon>
        <taxon>Tracheophyta</taxon>
        <taxon>Spermatophyta</taxon>
        <taxon>Magnoliopsida</taxon>
        <taxon>Liliopsida</taxon>
        <taxon>Poales</taxon>
        <taxon>Poaceae</taxon>
        <taxon>PACMAD clade</taxon>
        <taxon>Arundinoideae</taxon>
        <taxon>Arundineae</taxon>
        <taxon>Arundo</taxon>
    </lineage>
</organism>
<dbReference type="EMBL" id="GBRH01249106">
    <property type="protein sequence ID" value="JAD48789.1"/>
    <property type="molecule type" value="Transcribed_RNA"/>
</dbReference>
<evidence type="ECO:0000313" key="1">
    <source>
        <dbReference type="EMBL" id="JAD48789.1"/>
    </source>
</evidence>
<sequence>MSVYKHRYWGSEQTPFWDSAGG</sequence>
<dbReference type="AlphaFoldDB" id="A0A0A9AAR4"/>
<reference evidence="1" key="2">
    <citation type="journal article" date="2015" name="Data Brief">
        <title>Shoot transcriptome of the giant reed, Arundo donax.</title>
        <authorList>
            <person name="Barrero R.A."/>
            <person name="Guerrero F.D."/>
            <person name="Moolhuijzen P."/>
            <person name="Goolsby J.A."/>
            <person name="Tidwell J."/>
            <person name="Bellgard S.E."/>
            <person name="Bellgard M.I."/>
        </authorList>
    </citation>
    <scope>NUCLEOTIDE SEQUENCE</scope>
    <source>
        <tissue evidence="1">Shoot tissue taken approximately 20 cm above the soil surface</tissue>
    </source>
</reference>
<reference evidence="1" key="1">
    <citation type="submission" date="2014-09" db="EMBL/GenBank/DDBJ databases">
        <authorList>
            <person name="Magalhaes I.L.F."/>
            <person name="Oliveira U."/>
            <person name="Santos F.R."/>
            <person name="Vidigal T.H.D.A."/>
            <person name="Brescovit A.D."/>
            <person name="Santos A.J."/>
        </authorList>
    </citation>
    <scope>NUCLEOTIDE SEQUENCE</scope>
    <source>
        <tissue evidence="1">Shoot tissue taken approximately 20 cm above the soil surface</tissue>
    </source>
</reference>
<accession>A0A0A9AAR4</accession>
<name>A0A0A9AAR4_ARUDO</name>
<proteinExistence type="predicted"/>
<protein>
    <submittedName>
        <fullName evidence="1">Uncharacterized protein</fullName>
    </submittedName>
</protein>